<dbReference type="GO" id="GO:0046983">
    <property type="term" value="F:protein dimerization activity"/>
    <property type="evidence" value="ECO:0007669"/>
    <property type="project" value="InterPro"/>
</dbReference>
<protein>
    <recommendedName>
        <fullName evidence="1">HAT C-terminal dimerisation domain-containing protein</fullName>
    </recommendedName>
</protein>
<keyword evidence="3" id="KW-1185">Reference proteome</keyword>
<reference evidence="2 3" key="1">
    <citation type="submission" date="2019-08" db="EMBL/GenBank/DDBJ databases">
        <title>Whole genome of Aphis craccivora.</title>
        <authorList>
            <person name="Voronova N.V."/>
            <person name="Shulinski R.S."/>
            <person name="Bandarenka Y.V."/>
            <person name="Zhorov D.G."/>
            <person name="Warner D."/>
        </authorList>
    </citation>
    <scope>NUCLEOTIDE SEQUENCE [LARGE SCALE GENOMIC DNA]</scope>
    <source>
        <strain evidence="2">180601</strain>
        <tissue evidence="2">Whole Body</tissue>
    </source>
</reference>
<feature type="domain" description="HAT C-terminal dimerisation" evidence="1">
    <location>
        <begin position="9"/>
        <end position="85"/>
    </location>
</feature>
<evidence type="ECO:0000313" key="2">
    <source>
        <dbReference type="EMBL" id="KAF0719387.1"/>
    </source>
</evidence>
<dbReference type="Proteomes" id="UP000478052">
    <property type="component" value="Unassembled WGS sequence"/>
</dbReference>
<dbReference type="Pfam" id="PF05699">
    <property type="entry name" value="Dimer_Tnp_hAT"/>
    <property type="match status" value="1"/>
</dbReference>
<dbReference type="PANTHER" id="PTHR45749:SF21">
    <property type="entry name" value="DUF4371 DOMAIN-CONTAINING PROTEIN"/>
    <property type="match status" value="1"/>
</dbReference>
<dbReference type="InterPro" id="IPR012337">
    <property type="entry name" value="RNaseH-like_sf"/>
</dbReference>
<evidence type="ECO:0000313" key="3">
    <source>
        <dbReference type="Proteomes" id="UP000478052"/>
    </source>
</evidence>
<gene>
    <name evidence="2" type="ORF">FWK35_00024040</name>
</gene>
<dbReference type="OrthoDB" id="1750591at2759"/>
<dbReference type="SUPFAM" id="SSF53098">
    <property type="entry name" value="Ribonuclease H-like"/>
    <property type="match status" value="1"/>
</dbReference>
<accession>A0A6G0W2E2</accession>
<evidence type="ECO:0000259" key="1">
    <source>
        <dbReference type="Pfam" id="PF05699"/>
    </source>
</evidence>
<dbReference type="InterPro" id="IPR008906">
    <property type="entry name" value="HATC_C_dom"/>
</dbReference>
<name>A0A6G0W2E2_APHCR</name>
<sequence length="240" mass="26878">MNDYDGVIAELKVLDHQCNVQKLDNCLKTCLPTSNKLCRLVLTAPVSTASNERAFSKLKIIKNYLRSIMGANRLQHLMLLYSNKDILDSLDLKSARNHSRPVCRLSLTVDGRYSTRLQVADIRSPVPPLACGSGRVEMTNTTPWTATIKLSVPWFEILIERGRVAHGRPIHGWWPALCLGYACPAGSRWHGCWVTGGAWAFRYKPAPRMSPGYSGECQRGRVVAWLQVLPGHECRVPAKR</sequence>
<dbReference type="AlphaFoldDB" id="A0A6G0W2E2"/>
<dbReference type="EMBL" id="VUJU01009564">
    <property type="protein sequence ID" value="KAF0719387.1"/>
    <property type="molecule type" value="Genomic_DNA"/>
</dbReference>
<dbReference type="PANTHER" id="PTHR45749">
    <property type="match status" value="1"/>
</dbReference>
<comment type="caution">
    <text evidence="2">The sequence shown here is derived from an EMBL/GenBank/DDBJ whole genome shotgun (WGS) entry which is preliminary data.</text>
</comment>
<organism evidence="2 3">
    <name type="scientific">Aphis craccivora</name>
    <name type="common">Cowpea aphid</name>
    <dbReference type="NCBI Taxonomy" id="307492"/>
    <lineage>
        <taxon>Eukaryota</taxon>
        <taxon>Metazoa</taxon>
        <taxon>Ecdysozoa</taxon>
        <taxon>Arthropoda</taxon>
        <taxon>Hexapoda</taxon>
        <taxon>Insecta</taxon>
        <taxon>Pterygota</taxon>
        <taxon>Neoptera</taxon>
        <taxon>Paraneoptera</taxon>
        <taxon>Hemiptera</taxon>
        <taxon>Sternorrhyncha</taxon>
        <taxon>Aphidomorpha</taxon>
        <taxon>Aphidoidea</taxon>
        <taxon>Aphididae</taxon>
        <taxon>Aphidini</taxon>
        <taxon>Aphis</taxon>
        <taxon>Aphis</taxon>
    </lineage>
</organism>
<proteinExistence type="predicted"/>